<dbReference type="AlphaFoldDB" id="A0A7R9LPL4"/>
<dbReference type="EMBL" id="CAJPVJ010002012">
    <property type="protein sequence ID" value="CAG2165649.1"/>
    <property type="molecule type" value="Genomic_DNA"/>
</dbReference>
<evidence type="ECO:0000256" key="13">
    <source>
        <dbReference type="RuleBase" id="RU363034"/>
    </source>
</evidence>
<keyword evidence="3 13" id="KW-0645">Protease</keyword>
<dbReference type="GO" id="GO:0042381">
    <property type="term" value="P:hemolymph coagulation"/>
    <property type="evidence" value="ECO:0007669"/>
    <property type="project" value="UniProtKB-KW"/>
</dbReference>
<keyword evidence="8 13" id="KW-0720">Serine protease</keyword>
<dbReference type="InterPro" id="IPR043504">
    <property type="entry name" value="Peptidase_S1_PA_chymotrypsin"/>
</dbReference>
<keyword evidence="5" id="KW-0430">Lectin</keyword>
<evidence type="ECO:0000256" key="2">
    <source>
        <dbReference type="ARBA" id="ARBA00022659"/>
    </source>
</evidence>
<dbReference type="Proteomes" id="UP000728032">
    <property type="component" value="Unassembled WGS sequence"/>
</dbReference>
<dbReference type="SUPFAM" id="SSF50494">
    <property type="entry name" value="Trypsin-like serine proteases"/>
    <property type="match status" value="1"/>
</dbReference>
<protein>
    <recommendedName>
        <fullName evidence="12">limulus clotting factor C</fullName>
        <ecNumber evidence="12">3.4.21.84</ecNumber>
    </recommendedName>
</protein>
<keyword evidence="6 13" id="KW-0378">Hydrolase</keyword>
<evidence type="ECO:0000256" key="10">
    <source>
        <dbReference type="ARBA" id="ARBA00023157"/>
    </source>
</evidence>
<accession>A0A7R9LPL4</accession>
<evidence type="ECO:0000256" key="12">
    <source>
        <dbReference type="ARBA" id="ARBA00066707"/>
    </source>
</evidence>
<dbReference type="PROSITE" id="PS50240">
    <property type="entry name" value="TRYPSIN_DOM"/>
    <property type="match status" value="1"/>
</dbReference>
<keyword evidence="2" id="KW-0768">Sushi</keyword>
<evidence type="ECO:0000256" key="4">
    <source>
        <dbReference type="ARBA" id="ARBA00022729"/>
    </source>
</evidence>
<dbReference type="EC" id="3.4.21.84" evidence="12"/>
<sequence>MNKESCGQYRPRRSGRVIGGDDASIEEFPWQVSLQKFSINGIVPIPHFKHLCGASIINHDWLLTAAHCVDGIANQILPMNLRAVIGTDLWRNALIQPSIQILSISKIIVHENWDESAGKNDIALIRTSRPIIFNEKVNSICIPDTELNITNNVVVTGWGMTSDRSLLGGVLPNRLKKLHIPVVEMEKCRKIYNFQTYEITDRMICAGSFRNGHCIGAYMGDSGGPLITYIDGRAYQIGLVSFSLPCRTYSAPDVYTKVNKYYKWIEKTVG</sequence>
<keyword evidence="7" id="KW-0353">Hemolymph clotting</keyword>
<dbReference type="PANTHER" id="PTHR24252">
    <property type="entry name" value="ACROSIN-RELATED"/>
    <property type="match status" value="1"/>
</dbReference>
<dbReference type="GO" id="GO:0004252">
    <property type="term" value="F:serine-type endopeptidase activity"/>
    <property type="evidence" value="ECO:0007669"/>
    <property type="project" value="InterPro"/>
</dbReference>
<dbReference type="Pfam" id="PF00089">
    <property type="entry name" value="Trypsin"/>
    <property type="match status" value="1"/>
</dbReference>
<keyword evidence="4" id="KW-0732">Signal</keyword>
<organism evidence="15">
    <name type="scientific">Oppiella nova</name>
    <dbReference type="NCBI Taxonomy" id="334625"/>
    <lineage>
        <taxon>Eukaryota</taxon>
        <taxon>Metazoa</taxon>
        <taxon>Ecdysozoa</taxon>
        <taxon>Arthropoda</taxon>
        <taxon>Chelicerata</taxon>
        <taxon>Arachnida</taxon>
        <taxon>Acari</taxon>
        <taxon>Acariformes</taxon>
        <taxon>Sarcoptiformes</taxon>
        <taxon>Oribatida</taxon>
        <taxon>Brachypylina</taxon>
        <taxon>Oppioidea</taxon>
        <taxon>Oppiidae</taxon>
        <taxon>Oppiella</taxon>
    </lineage>
</organism>
<proteinExistence type="predicted"/>
<evidence type="ECO:0000313" key="15">
    <source>
        <dbReference type="EMBL" id="CAD7645406.1"/>
    </source>
</evidence>
<dbReference type="Gene3D" id="2.40.10.10">
    <property type="entry name" value="Trypsin-like serine proteases"/>
    <property type="match status" value="1"/>
</dbReference>
<dbReference type="PANTHER" id="PTHR24252:SF17">
    <property type="entry name" value="SUPPRESSOR OF TUMORIGENICITY 14 PROTEIN HOMOLOG-RELATED"/>
    <property type="match status" value="1"/>
</dbReference>
<dbReference type="GO" id="GO:0030246">
    <property type="term" value="F:carbohydrate binding"/>
    <property type="evidence" value="ECO:0007669"/>
    <property type="project" value="UniProtKB-KW"/>
</dbReference>
<dbReference type="EMBL" id="OC916837">
    <property type="protein sequence ID" value="CAD7645406.1"/>
    <property type="molecule type" value="Genomic_DNA"/>
</dbReference>
<dbReference type="InterPro" id="IPR018114">
    <property type="entry name" value="TRYPSIN_HIS"/>
</dbReference>
<keyword evidence="16" id="KW-1185">Reference proteome</keyword>
<feature type="domain" description="Peptidase S1" evidence="14">
    <location>
        <begin position="17"/>
        <end position="270"/>
    </location>
</feature>
<evidence type="ECO:0000256" key="8">
    <source>
        <dbReference type="ARBA" id="ARBA00022825"/>
    </source>
</evidence>
<comment type="catalytic activity">
    <reaction evidence="11">
        <text>Selective cleavage of 103-Arg-|-Ser-104 and 124-Ile-|-Ile-125 bonds in Limulus clotting factor B to form activated factor B. Cleavage of -Pro-Arg-|-Xaa- bonds in synthetic substrates.</text>
        <dbReference type="EC" id="3.4.21.84"/>
    </reaction>
</comment>
<reference evidence="15" key="1">
    <citation type="submission" date="2020-11" db="EMBL/GenBank/DDBJ databases">
        <authorList>
            <person name="Tran Van P."/>
        </authorList>
    </citation>
    <scope>NUCLEOTIDE SEQUENCE</scope>
</reference>
<dbReference type="FunFam" id="2.40.10.10:FF:000120">
    <property type="entry name" value="Putative serine protease"/>
    <property type="match status" value="1"/>
</dbReference>
<evidence type="ECO:0000256" key="5">
    <source>
        <dbReference type="ARBA" id="ARBA00022734"/>
    </source>
</evidence>
<evidence type="ECO:0000259" key="14">
    <source>
        <dbReference type="PROSITE" id="PS50240"/>
    </source>
</evidence>
<dbReference type="SMART" id="SM00020">
    <property type="entry name" value="Tryp_SPc"/>
    <property type="match status" value="1"/>
</dbReference>
<dbReference type="InterPro" id="IPR001254">
    <property type="entry name" value="Trypsin_dom"/>
</dbReference>
<gene>
    <name evidence="15" type="ORF">ONB1V03_LOCUS5188</name>
</gene>
<evidence type="ECO:0000256" key="1">
    <source>
        <dbReference type="ARBA" id="ARBA00022536"/>
    </source>
</evidence>
<dbReference type="InterPro" id="IPR009003">
    <property type="entry name" value="Peptidase_S1_PA"/>
</dbReference>
<keyword evidence="10" id="KW-1015">Disulfide bond</keyword>
<dbReference type="InterPro" id="IPR001314">
    <property type="entry name" value="Peptidase_S1A"/>
</dbReference>
<evidence type="ECO:0000256" key="11">
    <source>
        <dbReference type="ARBA" id="ARBA00052079"/>
    </source>
</evidence>
<dbReference type="CDD" id="cd00190">
    <property type="entry name" value="Tryp_SPc"/>
    <property type="match status" value="1"/>
</dbReference>
<keyword evidence="1" id="KW-0245">EGF-like domain</keyword>
<name>A0A7R9LPL4_9ACAR</name>
<dbReference type="GO" id="GO:0007155">
    <property type="term" value="P:cell adhesion"/>
    <property type="evidence" value="ECO:0007669"/>
    <property type="project" value="UniProtKB-KW"/>
</dbReference>
<dbReference type="PRINTS" id="PR00722">
    <property type="entry name" value="CHYMOTRYPSIN"/>
</dbReference>
<keyword evidence="9" id="KW-0130">Cell adhesion</keyword>
<dbReference type="GO" id="GO:0006508">
    <property type="term" value="P:proteolysis"/>
    <property type="evidence" value="ECO:0007669"/>
    <property type="project" value="UniProtKB-KW"/>
</dbReference>
<dbReference type="OrthoDB" id="10051896at2759"/>
<evidence type="ECO:0000256" key="9">
    <source>
        <dbReference type="ARBA" id="ARBA00022889"/>
    </source>
</evidence>
<evidence type="ECO:0000313" key="16">
    <source>
        <dbReference type="Proteomes" id="UP000728032"/>
    </source>
</evidence>
<dbReference type="PROSITE" id="PS00135">
    <property type="entry name" value="TRYPSIN_SER"/>
    <property type="match status" value="1"/>
</dbReference>
<dbReference type="InterPro" id="IPR033116">
    <property type="entry name" value="TRYPSIN_SER"/>
</dbReference>
<evidence type="ECO:0000256" key="6">
    <source>
        <dbReference type="ARBA" id="ARBA00022801"/>
    </source>
</evidence>
<evidence type="ECO:0000256" key="3">
    <source>
        <dbReference type="ARBA" id="ARBA00022670"/>
    </source>
</evidence>
<evidence type="ECO:0000256" key="7">
    <source>
        <dbReference type="ARBA" id="ARBA00022820"/>
    </source>
</evidence>
<dbReference type="PROSITE" id="PS00134">
    <property type="entry name" value="TRYPSIN_HIS"/>
    <property type="match status" value="1"/>
</dbReference>